<dbReference type="EMBL" id="CAKXAJ010026348">
    <property type="protein sequence ID" value="CAH2267187.1"/>
    <property type="molecule type" value="Genomic_DNA"/>
</dbReference>
<dbReference type="AlphaFoldDB" id="A0A8S4SET7"/>
<organism evidence="2 3">
    <name type="scientific">Pararge aegeria aegeria</name>
    <dbReference type="NCBI Taxonomy" id="348720"/>
    <lineage>
        <taxon>Eukaryota</taxon>
        <taxon>Metazoa</taxon>
        <taxon>Ecdysozoa</taxon>
        <taxon>Arthropoda</taxon>
        <taxon>Hexapoda</taxon>
        <taxon>Insecta</taxon>
        <taxon>Pterygota</taxon>
        <taxon>Neoptera</taxon>
        <taxon>Endopterygota</taxon>
        <taxon>Lepidoptera</taxon>
        <taxon>Glossata</taxon>
        <taxon>Ditrysia</taxon>
        <taxon>Papilionoidea</taxon>
        <taxon>Nymphalidae</taxon>
        <taxon>Satyrinae</taxon>
        <taxon>Satyrini</taxon>
        <taxon>Parargina</taxon>
        <taxon>Pararge</taxon>
    </lineage>
</organism>
<sequence>MSQSKDEKGSEEEKELDVQISFRDLEKTMNIFNGDDTYPIKSLIDEFEDTARVMKWTKVEKLIYSKRPLGGTAKLFLRSWKNAFKEEFVPKINSAIIHKKLASRKMKSDETYQQYFLSIKESAHHGRVEDAALIEYVIDSIRVLYGASDIKEFRKKLDIYSAFRKKILNKPAQSGQSSGHHSTRKRCFNGGELDNRSPTCPTEIKCFKYNGL</sequence>
<comment type="caution">
    <text evidence="2">The sequence shown here is derived from an EMBL/GenBank/DDBJ whole genome shotgun (WGS) entry which is preliminary data.</text>
</comment>
<name>A0A8S4SET7_9NEOP</name>
<keyword evidence="3" id="KW-1185">Reference proteome</keyword>
<feature type="region of interest" description="Disordered" evidence="1">
    <location>
        <begin position="171"/>
        <end position="192"/>
    </location>
</feature>
<protein>
    <submittedName>
        <fullName evidence="2">Jg2919 protein</fullName>
    </submittedName>
</protein>
<feature type="compositionally biased region" description="Polar residues" evidence="1">
    <location>
        <begin position="171"/>
        <end position="180"/>
    </location>
</feature>
<dbReference type="Proteomes" id="UP000838756">
    <property type="component" value="Unassembled WGS sequence"/>
</dbReference>
<accession>A0A8S4SET7</accession>
<evidence type="ECO:0000313" key="3">
    <source>
        <dbReference type="Proteomes" id="UP000838756"/>
    </source>
</evidence>
<evidence type="ECO:0000256" key="1">
    <source>
        <dbReference type="SAM" id="MobiDB-lite"/>
    </source>
</evidence>
<dbReference type="OrthoDB" id="6927534at2759"/>
<evidence type="ECO:0000313" key="2">
    <source>
        <dbReference type="EMBL" id="CAH2267187.1"/>
    </source>
</evidence>
<gene>
    <name evidence="2" type="primary">jg2919</name>
    <name evidence="2" type="ORF">PAEG_LOCUS25755</name>
</gene>
<proteinExistence type="predicted"/>
<reference evidence="2" key="1">
    <citation type="submission" date="2022-03" db="EMBL/GenBank/DDBJ databases">
        <authorList>
            <person name="Lindestad O."/>
        </authorList>
    </citation>
    <scope>NUCLEOTIDE SEQUENCE</scope>
</reference>